<feature type="compositionally biased region" description="Basic and acidic residues" evidence="2">
    <location>
        <begin position="97"/>
        <end position="108"/>
    </location>
</feature>
<reference evidence="4" key="1">
    <citation type="journal article" date="2006" name="PLoS Biol.">
        <title>Macronuclear genome sequence of the ciliate Tetrahymena thermophila, a model eukaryote.</title>
        <authorList>
            <person name="Eisen J.A."/>
            <person name="Coyne R.S."/>
            <person name="Wu M."/>
            <person name="Wu D."/>
            <person name="Thiagarajan M."/>
            <person name="Wortman J.R."/>
            <person name="Badger J.H."/>
            <person name="Ren Q."/>
            <person name="Amedeo P."/>
            <person name="Jones K.M."/>
            <person name="Tallon L.J."/>
            <person name="Delcher A.L."/>
            <person name="Salzberg S.L."/>
            <person name="Silva J.C."/>
            <person name="Haas B.J."/>
            <person name="Majoros W.H."/>
            <person name="Farzad M."/>
            <person name="Carlton J.M."/>
            <person name="Smith R.K. Jr."/>
            <person name="Garg J."/>
            <person name="Pearlman R.E."/>
            <person name="Karrer K.M."/>
            <person name="Sun L."/>
            <person name="Manning G."/>
            <person name="Elde N.C."/>
            <person name="Turkewitz A.P."/>
            <person name="Asai D.J."/>
            <person name="Wilkes D.E."/>
            <person name="Wang Y."/>
            <person name="Cai H."/>
            <person name="Collins K."/>
            <person name="Stewart B.A."/>
            <person name="Lee S.R."/>
            <person name="Wilamowska K."/>
            <person name="Weinberg Z."/>
            <person name="Ruzzo W.L."/>
            <person name="Wloga D."/>
            <person name="Gaertig J."/>
            <person name="Frankel J."/>
            <person name="Tsao C.-C."/>
            <person name="Gorovsky M.A."/>
            <person name="Keeling P.J."/>
            <person name="Waller R.F."/>
            <person name="Patron N.J."/>
            <person name="Cherry J.M."/>
            <person name="Stover N.A."/>
            <person name="Krieger C.J."/>
            <person name="del Toro C."/>
            <person name="Ryder H.F."/>
            <person name="Williamson S.C."/>
            <person name="Barbeau R.A."/>
            <person name="Hamilton E.P."/>
            <person name="Orias E."/>
        </authorList>
    </citation>
    <scope>NUCLEOTIDE SEQUENCE [LARGE SCALE GENOMIC DNA]</scope>
    <source>
        <strain evidence="4">SB210</strain>
    </source>
</reference>
<keyword evidence="1" id="KW-0175">Coiled coil</keyword>
<dbReference type="AlphaFoldDB" id="I7MAG3"/>
<dbReference type="InParanoid" id="I7MAG3"/>
<feature type="compositionally biased region" description="Polar residues" evidence="2">
    <location>
        <begin position="113"/>
        <end position="131"/>
    </location>
</feature>
<organism evidence="3 4">
    <name type="scientific">Tetrahymena thermophila (strain SB210)</name>
    <dbReference type="NCBI Taxonomy" id="312017"/>
    <lineage>
        <taxon>Eukaryota</taxon>
        <taxon>Sar</taxon>
        <taxon>Alveolata</taxon>
        <taxon>Ciliophora</taxon>
        <taxon>Intramacronucleata</taxon>
        <taxon>Oligohymenophorea</taxon>
        <taxon>Hymenostomatida</taxon>
        <taxon>Tetrahymenina</taxon>
        <taxon>Tetrahymenidae</taxon>
        <taxon>Tetrahymena</taxon>
    </lineage>
</organism>
<name>I7MAG3_TETTS</name>
<dbReference type="EMBL" id="GG662443">
    <property type="protein sequence ID" value="EAS04538.3"/>
    <property type="molecule type" value="Genomic_DNA"/>
</dbReference>
<evidence type="ECO:0000313" key="3">
    <source>
        <dbReference type="EMBL" id="EAS04538.3"/>
    </source>
</evidence>
<dbReference type="RefSeq" id="XP_001024783.3">
    <property type="nucleotide sequence ID" value="XM_001024783.3"/>
</dbReference>
<evidence type="ECO:0000256" key="2">
    <source>
        <dbReference type="SAM" id="MobiDB-lite"/>
    </source>
</evidence>
<feature type="coiled-coil region" evidence="1">
    <location>
        <begin position="164"/>
        <end position="258"/>
    </location>
</feature>
<gene>
    <name evidence="3" type="ORF">TTHERM_00237530</name>
</gene>
<dbReference type="GeneID" id="7829182"/>
<feature type="region of interest" description="Disordered" evidence="2">
    <location>
        <begin position="94"/>
        <end position="131"/>
    </location>
</feature>
<dbReference type="KEGG" id="tet:TTHERM_00237530"/>
<evidence type="ECO:0000313" key="4">
    <source>
        <dbReference type="Proteomes" id="UP000009168"/>
    </source>
</evidence>
<accession>I7MAG3</accession>
<proteinExistence type="predicted"/>
<dbReference type="Proteomes" id="UP000009168">
    <property type="component" value="Unassembled WGS sequence"/>
</dbReference>
<feature type="compositionally biased region" description="Polar residues" evidence="2">
    <location>
        <begin position="524"/>
        <end position="546"/>
    </location>
</feature>
<sequence length="952" mass="108852">MTEESDLNNINLIEYEEFIQTETTNQNIEVDQLGLEDERQGIQEVSNILKAKDNDQDSNNESYVNCEISNQEKENNRILLTSDDQIEYDVNNSQMSNKRDISPNCDKKRQYKSNRSSLVKQQENTNKQPTLDNLAYITNSPQSSKKGSREIIFEEKIIHMQNIINAQKEQINQKDDKIAFLLNQIQEMNQQMQKKNAEISQTREDLNKAQQEIDLLKQQQMIKDEIQNGKSQILDIQIQKEEQIIQNLDNKLVASRNNSPIITSDMKIKDKGANQILSENETNITEIKQTNSKNNKKQMEKLLNSAATTSYYNNSQIGNSLSATTQKNTQKTREMGIKNPWNNQSQIASNQQLSAENNAGADTTTSQNIIHQSPMTNYNSTEVRANLNSNNKDNIANSNIPNLAQLLNEQPKQNNFCHKKNTMSTDFVYKREPLAQAQIQNIQSTFNINNIQDNHEILPNKINNNFSKYISNTNINGGLHNFQNINQNLYRSCSNHTSNILTNNTSGNKLYQPNENRVKEFYEKSNSQPPTQCSTAKGGSSLINQENNKKSESYREQYIKNIEELQKRLDFLKQKRNEYEVRPDYLNASQSTRFTSNVQNNYKDRNFNSSISSPIKQVPNLNSKLQQSQSILLNPNNNSLISSTVNQKLNENMLVHFAQIKKLENMVPSKDSYFNKQVFSVQNSQPQPLAFTSNIQKQEENVAQKYAQSPQPISSKLNKYINGNANSALNYYSSVPLIPQNDEYKSINVLNNVQNQNHQAATPNLDLGLLSAKQTINKQYFPVSSKQKFKNNEYSLQNNAYIIQDKVDSVSPTKVYSTRNSQNNYQSLLDNLALSASLKKEINNHKMSWDSLNLKDTGTPSNFISSGGISSSHIKHSSVTAFNKFAPISVKNSYQAYESEKNQNYFSKVSSSNNNHNNNTNNINTNSNKCYFNMQDQLNQVIIDNKEYCKQQ</sequence>
<keyword evidence="4" id="KW-1185">Reference proteome</keyword>
<protein>
    <submittedName>
        <fullName evidence="3">Uncharacterized protein</fullName>
    </submittedName>
</protein>
<feature type="region of interest" description="Disordered" evidence="2">
    <location>
        <begin position="523"/>
        <end position="552"/>
    </location>
</feature>
<evidence type="ECO:0000256" key="1">
    <source>
        <dbReference type="SAM" id="Coils"/>
    </source>
</evidence>